<proteinExistence type="predicted"/>
<reference evidence="1 2" key="1">
    <citation type="submission" date="2012-06" db="EMBL/GenBank/DDBJ databases">
        <title>Complete genome of Terriglobus roseus DSM 18391.</title>
        <authorList>
            <consortium name="US DOE Joint Genome Institute (JGI-PGF)"/>
            <person name="Lucas S."/>
            <person name="Copeland A."/>
            <person name="Lapidus A."/>
            <person name="Glavina del Rio T."/>
            <person name="Dalin E."/>
            <person name="Tice H."/>
            <person name="Bruce D."/>
            <person name="Goodwin L."/>
            <person name="Pitluck S."/>
            <person name="Peters L."/>
            <person name="Mikhailova N."/>
            <person name="Munk A.C.C."/>
            <person name="Kyrpides N."/>
            <person name="Mavromatis K."/>
            <person name="Ivanova N."/>
            <person name="Brettin T."/>
            <person name="Detter J.C."/>
            <person name="Han C."/>
            <person name="Larimer F."/>
            <person name="Land M."/>
            <person name="Hauser L."/>
            <person name="Markowitz V."/>
            <person name="Cheng J.-F."/>
            <person name="Hugenholtz P."/>
            <person name="Woyke T."/>
            <person name="Wu D."/>
            <person name="Brambilla E."/>
            <person name="Klenk H.-P."/>
            <person name="Eisen J.A."/>
        </authorList>
    </citation>
    <scope>NUCLEOTIDE SEQUENCE [LARGE SCALE GENOMIC DNA]</scope>
    <source>
        <strain evidence="2">DSM 18391 / NRRL B-41598 / KBS 63</strain>
    </source>
</reference>
<evidence type="ECO:0000313" key="1">
    <source>
        <dbReference type="EMBL" id="AFL89074.1"/>
    </source>
</evidence>
<gene>
    <name evidence="1" type="ordered locus">Terro_2838</name>
</gene>
<accession>I3ZIK6</accession>
<sequence length="335" mass="36168">MNWIGLGVIAAVLLLVYVLLQPKSVTRTTTPTGSVQYTAAAGGPMFGSCPVLPADNVWNTRIDKLPRAPLSQSYIDSIGPLHSVHPDFGTSDISGIPVTPIPAGTVGQTVTFDYAEESDNVPYPIPADPRIEGGLQGMGDRHILLVDESRCVLYEIFAAQRKGDGWKAGSGIVVDMTSNALRPEHKTSADAAGLPILPGLVRYDELSTGEIRHAIRFTLPQTQAAYVWPARHVASKLVSTNYAPLGQRFRLRSSFDVQRLPPQARVIATALKQYGMILADNGGALYLSGVPDSRWSDDDLHKLSQIKAEDFEAVDESALRLLPDSGRVNPGGFTR</sequence>
<organism evidence="1 2">
    <name type="scientific">Terriglobus roseus (strain DSM 18391 / NRRL B-41598 / KBS 63)</name>
    <dbReference type="NCBI Taxonomy" id="926566"/>
    <lineage>
        <taxon>Bacteria</taxon>
        <taxon>Pseudomonadati</taxon>
        <taxon>Acidobacteriota</taxon>
        <taxon>Terriglobia</taxon>
        <taxon>Terriglobales</taxon>
        <taxon>Acidobacteriaceae</taxon>
        <taxon>Terriglobus</taxon>
    </lineage>
</organism>
<dbReference type="STRING" id="926566.Terro_2838"/>
<dbReference type="Proteomes" id="UP000006056">
    <property type="component" value="Chromosome"/>
</dbReference>
<dbReference type="AlphaFoldDB" id="I3ZIK6"/>
<keyword evidence="2" id="KW-1185">Reference proteome</keyword>
<dbReference type="KEGG" id="trs:Terro_2838"/>
<dbReference type="eggNOG" id="ENOG502Z7NX">
    <property type="taxonomic scope" value="Bacteria"/>
</dbReference>
<dbReference type="PATRIC" id="fig|926566.3.peg.2824"/>
<evidence type="ECO:0000313" key="2">
    <source>
        <dbReference type="Proteomes" id="UP000006056"/>
    </source>
</evidence>
<dbReference type="HOGENOM" id="CLU_046986_0_0_0"/>
<dbReference type="EMBL" id="CP003379">
    <property type="protein sequence ID" value="AFL89074.1"/>
    <property type="molecule type" value="Genomic_DNA"/>
</dbReference>
<protein>
    <submittedName>
        <fullName evidence="1">Uncharacterized protein</fullName>
    </submittedName>
</protein>
<name>I3ZIK6_TERRK</name>